<dbReference type="InterPro" id="IPR027443">
    <property type="entry name" value="IPNS-like_sf"/>
</dbReference>
<dbReference type="Proteomes" id="UP000001514">
    <property type="component" value="Unassembled WGS sequence"/>
</dbReference>
<evidence type="ECO:0000313" key="7">
    <source>
        <dbReference type="Proteomes" id="UP000001514"/>
    </source>
</evidence>
<reference evidence="6 7" key="1">
    <citation type="journal article" date="2011" name="Science">
        <title>The Selaginella genome identifies genetic changes associated with the evolution of vascular plants.</title>
        <authorList>
            <person name="Banks J.A."/>
            <person name="Nishiyama T."/>
            <person name="Hasebe M."/>
            <person name="Bowman J.L."/>
            <person name="Gribskov M."/>
            <person name="dePamphilis C."/>
            <person name="Albert V.A."/>
            <person name="Aono N."/>
            <person name="Aoyama T."/>
            <person name="Ambrose B.A."/>
            <person name="Ashton N.W."/>
            <person name="Axtell M.J."/>
            <person name="Barker E."/>
            <person name="Barker M.S."/>
            <person name="Bennetzen J.L."/>
            <person name="Bonawitz N.D."/>
            <person name="Chapple C."/>
            <person name="Cheng C."/>
            <person name="Correa L.G."/>
            <person name="Dacre M."/>
            <person name="DeBarry J."/>
            <person name="Dreyer I."/>
            <person name="Elias M."/>
            <person name="Engstrom E.M."/>
            <person name="Estelle M."/>
            <person name="Feng L."/>
            <person name="Finet C."/>
            <person name="Floyd S.K."/>
            <person name="Frommer W.B."/>
            <person name="Fujita T."/>
            <person name="Gramzow L."/>
            <person name="Gutensohn M."/>
            <person name="Harholt J."/>
            <person name="Hattori M."/>
            <person name="Heyl A."/>
            <person name="Hirai T."/>
            <person name="Hiwatashi Y."/>
            <person name="Ishikawa M."/>
            <person name="Iwata M."/>
            <person name="Karol K.G."/>
            <person name="Koehler B."/>
            <person name="Kolukisaoglu U."/>
            <person name="Kubo M."/>
            <person name="Kurata T."/>
            <person name="Lalonde S."/>
            <person name="Li K."/>
            <person name="Li Y."/>
            <person name="Litt A."/>
            <person name="Lyons E."/>
            <person name="Manning G."/>
            <person name="Maruyama T."/>
            <person name="Michael T.P."/>
            <person name="Mikami K."/>
            <person name="Miyazaki S."/>
            <person name="Morinaga S."/>
            <person name="Murata T."/>
            <person name="Mueller-Roeber B."/>
            <person name="Nelson D.R."/>
            <person name="Obara M."/>
            <person name="Oguri Y."/>
            <person name="Olmstead R.G."/>
            <person name="Onodera N."/>
            <person name="Petersen B.L."/>
            <person name="Pils B."/>
            <person name="Prigge M."/>
            <person name="Rensing S.A."/>
            <person name="Riano-Pachon D.M."/>
            <person name="Roberts A.W."/>
            <person name="Sato Y."/>
            <person name="Scheller H.V."/>
            <person name="Schulz B."/>
            <person name="Schulz C."/>
            <person name="Shakirov E.V."/>
            <person name="Shibagaki N."/>
            <person name="Shinohara N."/>
            <person name="Shippen D.E."/>
            <person name="Soerensen I."/>
            <person name="Sotooka R."/>
            <person name="Sugimoto N."/>
            <person name="Sugita M."/>
            <person name="Sumikawa N."/>
            <person name="Tanurdzic M."/>
            <person name="Theissen G."/>
            <person name="Ulvskov P."/>
            <person name="Wakazuki S."/>
            <person name="Weng J.K."/>
            <person name="Willats W.W."/>
            <person name="Wipf D."/>
            <person name="Wolf P.G."/>
            <person name="Yang L."/>
            <person name="Zimmer A.D."/>
            <person name="Zhu Q."/>
            <person name="Mitros T."/>
            <person name="Hellsten U."/>
            <person name="Loque D."/>
            <person name="Otillar R."/>
            <person name="Salamov A."/>
            <person name="Schmutz J."/>
            <person name="Shapiro H."/>
            <person name="Lindquist E."/>
            <person name="Lucas S."/>
            <person name="Rokhsar D."/>
            <person name="Grigoriev I.V."/>
        </authorList>
    </citation>
    <scope>NUCLEOTIDE SEQUENCE [LARGE SCALE GENOMIC DNA]</scope>
</reference>
<dbReference type="InParanoid" id="D8QPV5"/>
<dbReference type="SUPFAM" id="SSF51197">
    <property type="entry name" value="Clavaminate synthase-like"/>
    <property type="match status" value="1"/>
</dbReference>
<dbReference type="Gramene" id="EFJ37686">
    <property type="protein sequence ID" value="EFJ37686"/>
    <property type="gene ID" value="SELMODRAFT_453141"/>
</dbReference>
<evidence type="ECO:0000256" key="1">
    <source>
        <dbReference type="ARBA" id="ARBA00008056"/>
    </source>
</evidence>
<dbReference type="InterPro" id="IPR026992">
    <property type="entry name" value="DIOX_N"/>
</dbReference>
<feature type="domain" description="Fe2OG dioxygenase" evidence="5">
    <location>
        <begin position="193"/>
        <end position="294"/>
    </location>
</feature>
<gene>
    <name evidence="6" type="ORF">SELMODRAFT_453141</name>
</gene>
<evidence type="ECO:0000259" key="5">
    <source>
        <dbReference type="PROSITE" id="PS51471"/>
    </source>
</evidence>
<dbReference type="GO" id="GO:0016491">
    <property type="term" value="F:oxidoreductase activity"/>
    <property type="evidence" value="ECO:0007669"/>
    <property type="project" value="UniProtKB-KW"/>
</dbReference>
<dbReference type="FunCoup" id="D8QPV5">
    <property type="interactions" value="214"/>
</dbReference>
<name>D8QPV5_SELML</name>
<evidence type="ECO:0000256" key="2">
    <source>
        <dbReference type="ARBA" id="ARBA00022723"/>
    </source>
</evidence>
<accession>D8QPV5</accession>
<dbReference type="PANTHER" id="PTHR47991">
    <property type="entry name" value="OXOGLUTARATE/IRON-DEPENDENT DIOXYGENASE"/>
    <property type="match status" value="1"/>
</dbReference>
<proteinExistence type="inferred from homology"/>
<dbReference type="HOGENOM" id="CLU_010119_16_3_1"/>
<dbReference type="EMBL" id="GL377565">
    <property type="protein sequence ID" value="EFJ37686.1"/>
    <property type="molecule type" value="Genomic_DNA"/>
</dbReference>
<dbReference type="AlphaFoldDB" id="D8QPV5"/>
<keyword evidence="4" id="KW-0560">Oxidoreductase</keyword>
<protein>
    <submittedName>
        <fullName evidence="6">2-oxoglutarate-iron(II)-dependent oxygenase</fullName>
    </submittedName>
</protein>
<dbReference type="eggNOG" id="KOG0143">
    <property type="taxonomic scope" value="Eukaryota"/>
</dbReference>
<dbReference type="InterPro" id="IPR050295">
    <property type="entry name" value="Plant_2OG-oxidoreductases"/>
</dbReference>
<evidence type="ECO:0000256" key="4">
    <source>
        <dbReference type="RuleBase" id="RU003682"/>
    </source>
</evidence>
<dbReference type="InterPro" id="IPR005123">
    <property type="entry name" value="Oxoglu/Fe-dep_dioxygenase_dom"/>
</dbReference>
<evidence type="ECO:0000313" key="6">
    <source>
        <dbReference type="EMBL" id="EFJ37686.1"/>
    </source>
</evidence>
<keyword evidence="2 4" id="KW-0479">Metal-binding</keyword>
<evidence type="ECO:0000256" key="3">
    <source>
        <dbReference type="ARBA" id="ARBA00023004"/>
    </source>
</evidence>
<dbReference type="Pfam" id="PF14226">
    <property type="entry name" value="DIOX_N"/>
    <property type="match status" value="1"/>
</dbReference>
<dbReference type="KEGG" id="smo:SELMODRAFT_453141"/>
<sequence>MAPAYDPTSPFKGVKDLVDHNVLSLPSAYIKPFEKRHNPEEVFEGIDLPCVDLQSKTAMEDIKFACEEWGFFELINHGVPEDVIEDMVKNTHTFFNLSTTEKMKYFSEDVFNPMRFCTSLTPSKESYLDWHDHLQHWFKCDNLNNHPYPNIPIHYREVTKNYVKNMQILGKRLLMVMSKALGLHENKLQETYGNEEMIVRLNYYPPCPDPERALGLNPHSDSGGITILWQDQVGGLQIQKERKWYNVRCNSNALIVNVGDQVEIITNGIFKSVIHRAIVNRNLYRMSMASFFNPCAQATITPIQELLDKQNPAQYKARLSKDYIGDIYNKYIEGKNVKRED</sequence>
<dbReference type="Gene3D" id="2.60.120.330">
    <property type="entry name" value="B-lactam Antibiotic, Isopenicillin N Synthase, Chain"/>
    <property type="match status" value="1"/>
</dbReference>
<keyword evidence="7" id="KW-1185">Reference proteome</keyword>
<comment type="similarity">
    <text evidence="1 4">Belongs to the iron/ascorbate-dependent oxidoreductase family.</text>
</comment>
<dbReference type="FunFam" id="2.60.120.330:FF:000079">
    <property type="entry name" value="Protein SRG1"/>
    <property type="match status" value="1"/>
</dbReference>
<dbReference type="InterPro" id="IPR044861">
    <property type="entry name" value="IPNS-like_FE2OG_OXY"/>
</dbReference>
<dbReference type="PROSITE" id="PS51471">
    <property type="entry name" value="FE2OG_OXY"/>
    <property type="match status" value="1"/>
</dbReference>
<dbReference type="Pfam" id="PF03171">
    <property type="entry name" value="2OG-FeII_Oxy"/>
    <property type="match status" value="1"/>
</dbReference>
<dbReference type="GO" id="GO:0046872">
    <property type="term" value="F:metal ion binding"/>
    <property type="evidence" value="ECO:0007669"/>
    <property type="project" value="UniProtKB-KW"/>
</dbReference>
<organism evidence="7">
    <name type="scientific">Selaginella moellendorffii</name>
    <name type="common">Spikemoss</name>
    <dbReference type="NCBI Taxonomy" id="88036"/>
    <lineage>
        <taxon>Eukaryota</taxon>
        <taxon>Viridiplantae</taxon>
        <taxon>Streptophyta</taxon>
        <taxon>Embryophyta</taxon>
        <taxon>Tracheophyta</taxon>
        <taxon>Lycopodiopsida</taxon>
        <taxon>Selaginellales</taxon>
        <taxon>Selaginellaceae</taxon>
        <taxon>Selaginella</taxon>
    </lineage>
</organism>
<keyword evidence="3 4" id="KW-0408">Iron</keyword>